<keyword evidence="2" id="KW-1185">Reference proteome</keyword>
<dbReference type="AlphaFoldDB" id="A0A6N9Q8B5"/>
<proteinExistence type="predicted"/>
<evidence type="ECO:0000313" key="2">
    <source>
        <dbReference type="Proteomes" id="UP000448943"/>
    </source>
</evidence>
<name>A0A6N9Q8B5_9BACL</name>
<accession>A0A6N9Q8B5</accession>
<organism evidence="1 2">
    <name type="scientific">Chengkuizengella marina</name>
    <dbReference type="NCBI Taxonomy" id="2507566"/>
    <lineage>
        <taxon>Bacteria</taxon>
        <taxon>Bacillati</taxon>
        <taxon>Bacillota</taxon>
        <taxon>Bacilli</taxon>
        <taxon>Bacillales</taxon>
        <taxon>Paenibacillaceae</taxon>
        <taxon>Chengkuizengella</taxon>
    </lineage>
</organism>
<evidence type="ECO:0000313" key="1">
    <source>
        <dbReference type="EMBL" id="NBI30990.1"/>
    </source>
</evidence>
<comment type="caution">
    <text evidence="1">The sequence shown here is derived from an EMBL/GenBank/DDBJ whole genome shotgun (WGS) entry which is preliminary data.</text>
</comment>
<dbReference type="EMBL" id="SIJB01000049">
    <property type="protein sequence ID" value="NBI30990.1"/>
    <property type="molecule type" value="Genomic_DNA"/>
</dbReference>
<sequence length="123" mass="14052">MQKETANLNNQPNQIDTHAQLLKVYTDLPENEGWYVVPKNVHEMTIYAEAKNVDTVLFWLAQTGTETWSKRQLLGYDQDGSDGFSLKWEFGKQVLLDHIFIQALGSDFSTMDDATINVITPEE</sequence>
<dbReference type="Proteomes" id="UP000448943">
    <property type="component" value="Unassembled WGS sequence"/>
</dbReference>
<gene>
    <name evidence="1" type="ORF">ERL59_18730</name>
</gene>
<dbReference type="OrthoDB" id="2650176at2"/>
<protein>
    <submittedName>
        <fullName evidence="1">Uncharacterized protein</fullName>
    </submittedName>
</protein>
<reference evidence="1 2" key="1">
    <citation type="submission" date="2019-01" db="EMBL/GenBank/DDBJ databases">
        <title>Chengkuizengella sp. nov., isolated from deep-sea sediment of East Pacific Ocean.</title>
        <authorList>
            <person name="Yang J."/>
            <person name="Lai Q."/>
            <person name="Shao Z."/>
        </authorList>
    </citation>
    <scope>NUCLEOTIDE SEQUENCE [LARGE SCALE GENOMIC DNA]</scope>
    <source>
        <strain evidence="1 2">YPA3-1-1</strain>
    </source>
</reference>